<accession>A0ABX7AYI2</accession>
<dbReference type="InterPro" id="IPR041301">
    <property type="entry name" value="PBECR3"/>
</dbReference>
<evidence type="ECO:0000259" key="1">
    <source>
        <dbReference type="Pfam" id="PF18812"/>
    </source>
</evidence>
<evidence type="ECO:0000313" key="2">
    <source>
        <dbReference type="EMBL" id="QQP15001.1"/>
    </source>
</evidence>
<reference evidence="2 3" key="1">
    <citation type="submission" date="2020-01" db="EMBL/GenBank/DDBJ databases">
        <authorList>
            <person name="Liu G."/>
            <person name="Liu B."/>
        </authorList>
    </citation>
    <scope>NUCLEOTIDE SEQUENCE [LARGE SCALE GENOMIC DNA]</scope>
    <source>
        <strain evidence="2 3">FJAT-51161</strain>
    </source>
</reference>
<proteinExistence type="predicted"/>
<protein>
    <recommendedName>
        <fullName evidence="1">Phage-Barnase-EndoU-ColicinE5/D-RelE like nuclease 3 domain-containing protein</fullName>
    </recommendedName>
</protein>
<sequence length="139" mass="16269">MSDDNRLDLFDLDNLDKEVYTIGRITDEIIDLLGITINQKDIIIWRDRFAYIDKHKNEFDNEKQYIEHVKAIPDVIRNPEYVGVHPSGKSIEFIKKIDKNLMIAVRINTKGNLVFRTSYPIKDSKLNNYISSGRVKKVE</sequence>
<dbReference type="Proteomes" id="UP000596049">
    <property type="component" value="Chromosome"/>
</dbReference>
<dbReference type="EMBL" id="CP067341">
    <property type="protein sequence ID" value="QQP15001.1"/>
    <property type="molecule type" value="Genomic_DNA"/>
</dbReference>
<feature type="domain" description="Phage-Barnase-EndoU-ColicinE5/D-RelE like nuclease 3" evidence="1">
    <location>
        <begin position="22"/>
        <end position="128"/>
    </location>
</feature>
<gene>
    <name evidence="2" type="ORF">FJQ98_16790</name>
</gene>
<keyword evidence="3" id="KW-1185">Reference proteome</keyword>
<dbReference type="Pfam" id="PF18812">
    <property type="entry name" value="PBECR3"/>
    <property type="match status" value="1"/>
</dbReference>
<evidence type="ECO:0000313" key="3">
    <source>
        <dbReference type="Proteomes" id="UP000596049"/>
    </source>
</evidence>
<name>A0ABX7AYI2_9BACI</name>
<organism evidence="2 3">
    <name type="scientific">Lysinibacillus agricola</name>
    <dbReference type="NCBI Taxonomy" id="2590012"/>
    <lineage>
        <taxon>Bacteria</taxon>
        <taxon>Bacillati</taxon>
        <taxon>Bacillota</taxon>
        <taxon>Bacilli</taxon>
        <taxon>Bacillales</taxon>
        <taxon>Bacillaceae</taxon>
        <taxon>Lysinibacillus</taxon>
    </lineage>
</organism>